<reference evidence="2" key="1">
    <citation type="submission" date="2022-07" db="EMBL/GenBank/DDBJ databases">
        <authorList>
            <person name="Macas J."/>
            <person name="Novak P."/>
            <person name="Neumann P."/>
        </authorList>
    </citation>
    <scope>NUCLEOTIDE SEQUENCE</scope>
</reference>
<dbReference type="EMBL" id="CAMAPE010000005">
    <property type="protein sequence ID" value="CAH9070209.1"/>
    <property type="molecule type" value="Genomic_DNA"/>
</dbReference>
<keyword evidence="1" id="KW-1133">Transmembrane helix</keyword>
<evidence type="ECO:0000313" key="2">
    <source>
        <dbReference type="EMBL" id="CAH9070209.1"/>
    </source>
</evidence>
<organism evidence="2 3">
    <name type="scientific">Cuscuta europaea</name>
    <name type="common">European dodder</name>
    <dbReference type="NCBI Taxonomy" id="41803"/>
    <lineage>
        <taxon>Eukaryota</taxon>
        <taxon>Viridiplantae</taxon>
        <taxon>Streptophyta</taxon>
        <taxon>Embryophyta</taxon>
        <taxon>Tracheophyta</taxon>
        <taxon>Spermatophyta</taxon>
        <taxon>Magnoliopsida</taxon>
        <taxon>eudicotyledons</taxon>
        <taxon>Gunneridae</taxon>
        <taxon>Pentapetalae</taxon>
        <taxon>asterids</taxon>
        <taxon>lamiids</taxon>
        <taxon>Solanales</taxon>
        <taxon>Convolvulaceae</taxon>
        <taxon>Cuscuteae</taxon>
        <taxon>Cuscuta</taxon>
        <taxon>Cuscuta subgen. Cuscuta</taxon>
    </lineage>
</organism>
<accession>A0A9P1E0U1</accession>
<name>A0A9P1E0U1_CUSEU</name>
<gene>
    <name evidence="2" type="ORF">CEURO_LOCUS3567</name>
</gene>
<keyword evidence="1" id="KW-0472">Membrane</keyword>
<evidence type="ECO:0000256" key="1">
    <source>
        <dbReference type="SAM" id="Phobius"/>
    </source>
</evidence>
<comment type="caution">
    <text evidence="2">The sequence shown here is derived from an EMBL/GenBank/DDBJ whole genome shotgun (WGS) entry which is preliminary data.</text>
</comment>
<keyword evidence="1" id="KW-0812">Transmembrane</keyword>
<feature type="transmembrane region" description="Helical" evidence="1">
    <location>
        <begin position="41"/>
        <end position="70"/>
    </location>
</feature>
<dbReference type="Proteomes" id="UP001152484">
    <property type="component" value="Unassembled WGS sequence"/>
</dbReference>
<proteinExistence type="predicted"/>
<sequence length="102" mass="10950">MDLRAVTVAGGQSLWPVEQSLWPVGQSLWPVGQSLWPVGQWAVTVAGGAVTVAGGVTLAGVTLAGVTLHFRVNFDVGHIFDILKHRSLFLSFIIFLVISRPK</sequence>
<evidence type="ECO:0000313" key="3">
    <source>
        <dbReference type="Proteomes" id="UP001152484"/>
    </source>
</evidence>
<feature type="transmembrane region" description="Helical" evidence="1">
    <location>
        <begin position="82"/>
        <end position="99"/>
    </location>
</feature>
<protein>
    <submittedName>
        <fullName evidence="2">Uncharacterized protein</fullName>
    </submittedName>
</protein>
<keyword evidence="3" id="KW-1185">Reference proteome</keyword>
<dbReference type="AlphaFoldDB" id="A0A9P1E0U1"/>